<keyword evidence="1" id="KW-0472">Membrane</keyword>
<evidence type="ECO:0000256" key="1">
    <source>
        <dbReference type="SAM" id="Phobius"/>
    </source>
</evidence>
<gene>
    <name evidence="3" type="ORF">LCGC14_2349150</name>
</gene>
<keyword evidence="1" id="KW-0812">Transmembrane</keyword>
<dbReference type="Pfam" id="PF07705">
    <property type="entry name" value="CARDB"/>
    <property type="match status" value="1"/>
</dbReference>
<protein>
    <recommendedName>
        <fullName evidence="2">CARDB domain-containing protein</fullName>
    </recommendedName>
</protein>
<dbReference type="AlphaFoldDB" id="A0A0F9F4R7"/>
<evidence type="ECO:0000313" key="3">
    <source>
        <dbReference type="EMBL" id="KKL46082.1"/>
    </source>
</evidence>
<accession>A0A0F9F4R7</accession>
<reference evidence="3" key="1">
    <citation type="journal article" date="2015" name="Nature">
        <title>Complex archaea that bridge the gap between prokaryotes and eukaryotes.</title>
        <authorList>
            <person name="Spang A."/>
            <person name="Saw J.H."/>
            <person name="Jorgensen S.L."/>
            <person name="Zaremba-Niedzwiedzka K."/>
            <person name="Martijn J."/>
            <person name="Lind A.E."/>
            <person name="van Eijk R."/>
            <person name="Schleper C."/>
            <person name="Guy L."/>
            <person name="Ettema T.J."/>
        </authorList>
    </citation>
    <scope>NUCLEOTIDE SEQUENCE</scope>
</reference>
<dbReference type="Gene3D" id="2.60.40.10">
    <property type="entry name" value="Immunoglobulins"/>
    <property type="match status" value="1"/>
</dbReference>
<dbReference type="InterPro" id="IPR013783">
    <property type="entry name" value="Ig-like_fold"/>
</dbReference>
<keyword evidence="1" id="KW-1133">Transmembrane helix</keyword>
<name>A0A0F9F4R7_9ZZZZ</name>
<evidence type="ECO:0000259" key="2">
    <source>
        <dbReference type="Pfam" id="PF07705"/>
    </source>
</evidence>
<comment type="caution">
    <text evidence="3">The sequence shown here is derived from an EMBL/GenBank/DDBJ whole genome shotgun (WGS) entry which is preliminary data.</text>
</comment>
<feature type="transmembrane region" description="Helical" evidence="1">
    <location>
        <begin position="32"/>
        <end position="53"/>
    </location>
</feature>
<sequence>PRIRPPPRPEVEPGRPAGVREERGEMRIDIRVLNRITFAVLAVIITVMAAVSLCGCDDGLDCAPDLRVDEVRVDQPVAPLEPADVRVVVWNRGVSGTGRGFRVALTSDGGLGYEWTIPPLPPRARATLDGFLVVLDDCALSSIDVTVVVDADDVVSEGCEANNSMTVSVVVGAIEEATP</sequence>
<proteinExistence type="predicted"/>
<dbReference type="InterPro" id="IPR011635">
    <property type="entry name" value="CARDB"/>
</dbReference>
<feature type="domain" description="CARDB" evidence="2">
    <location>
        <begin position="63"/>
        <end position="166"/>
    </location>
</feature>
<dbReference type="EMBL" id="LAZR01034162">
    <property type="protein sequence ID" value="KKL46082.1"/>
    <property type="molecule type" value="Genomic_DNA"/>
</dbReference>
<feature type="non-terminal residue" evidence="3">
    <location>
        <position position="1"/>
    </location>
</feature>
<organism evidence="3">
    <name type="scientific">marine sediment metagenome</name>
    <dbReference type="NCBI Taxonomy" id="412755"/>
    <lineage>
        <taxon>unclassified sequences</taxon>
        <taxon>metagenomes</taxon>
        <taxon>ecological metagenomes</taxon>
    </lineage>
</organism>